<dbReference type="PANTHER" id="PTHR42850">
    <property type="entry name" value="METALLOPHOSPHOESTERASE"/>
    <property type="match status" value="1"/>
</dbReference>
<evidence type="ECO:0000313" key="3">
    <source>
        <dbReference type="Proteomes" id="UP000766629"/>
    </source>
</evidence>
<evidence type="ECO:0000259" key="1">
    <source>
        <dbReference type="Pfam" id="PF00149"/>
    </source>
</evidence>
<dbReference type="InterPro" id="IPR029052">
    <property type="entry name" value="Metallo-depent_PP-like"/>
</dbReference>
<dbReference type="InterPro" id="IPR050126">
    <property type="entry name" value="Ap4A_hydrolase"/>
</dbReference>
<dbReference type="Pfam" id="PF00149">
    <property type="entry name" value="Metallophos"/>
    <property type="match status" value="1"/>
</dbReference>
<proteinExistence type="predicted"/>
<feature type="domain" description="Calcineurin-like phosphoesterase" evidence="1">
    <location>
        <begin position="49"/>
        <end position="228"/>
    </location>
</feature>
<dbReference type="CDD" id="cd00144">
    <property type="entry name" value="MPP_PPP_family"/>
    <property type="match status" value="1"/>
</dbReference>
<organism evidence="2 3">
    <name type="scientific">Leisingera daeponensis</name>
    <dbReference type="NCBI Taxonomy" id="405746"/>
    <lineage>
        <taxon>Bacteria</taxon>
        <taxon>Pseudomonadati</taxon>
        <taxon>Pseudomonadota</taxon>
        <taxon>Alphaproteobacteria</taxon>
        <taxon>Rhodobacterales</taxon>
        <taxon>Roseobacteraceae</taxon>
        <taxon>Leisingera</taxon>
    </lineage>
</organism>
<protein>
    <submittedName>
        <fullName evidence="2">Serine/threonine protein phosphatase</fullName>
    </submittedName>
</protein>
<dbReference type="InterPro" id="IPR004843">
    <property type="entry name" value="Calcineurin-like_PHP"/>
</dbReference>
<evidence type="ECO:0000313" key="2">
    <source>
        <dbReference type="EMBL" id="MBY6140982.1"/>
    </source>
</evidence>
<comment type="caution">
    <text evidence="2">The sequence shown here is derived from an EMBL/GenBank/DDBJ whole genome shotgun (WGS) entry which is preliminary data.</text>
</comment>
<accession>A0ABS7NIE6</accession>
<dbReference type="PANTHER" id="PTHR42850:SF4">
    <property type="entry name" value="ZINC-DEPENDENT ENDOPOLYPHOSPHATASE"/>
    <property type="match status" value="1"/>
</dbReference>
<dbReference type="Gene3D" id="3.60.21.10">
    <property type="match status" value="1"/>
</dbReference>
<reference evidence="2 3" key="1">
    <citation type="submission" date="2021-06" db="EMBL/GenBank/DDBJ databases">
        <title>50 bacteria genomes isolated from Dapeng, Shenzhen, China.</title>
        <authorList>
            <person name="Zheng W."/>
            <person name="Yu S."/>
            <person name="Huang Y."/>
        </authorList>
    </citation>
    <scope>NUCLEOTIDE SEQUENCE [LARGE SCALE GENOMIC DNA]</scope>
    <source>
        <strain evidence="2 3">DP1N14-2</strain>
    </source>
</reference>
<dbReference type="EMBL" id="JAHVJA010000008">
    <property type="protein sequence ID" value="MBY6140982.1"/>
    <property type="molecule type" value="Genomic_DNA"/>
</dbReference>
<name>A0ABS7NIE6_9RHOB</name>
<dbReference type="Proteomes" id="UP000766629">
    <property type="component" value="Unassembled WGS sequence"/>
</dbReference>
<sequence length="268" mass="28886">MPLRRGAGQPESRLPVLSSLLQKLRPQKSGLQTSGRGARFADPAPGEPLCVIGDVHGCLGLLERMLAQVPQDHRIVLAGDYIDRGEHSADVLRCLSARPELTCLKGNHEDMLLRFLRDPERGGGRWIRNGGLQTLASFAVPGVRPQMSAEELRACRDQLQERMGPALMDWLAGLETSRLSGNVLVAHAGADPQAAPDRQAGEVLMWGHPEFLRTPRRDGVWVVHGHTIVSEAAAAHGRIAVDTGAYASGTLSAACLADGAVRFLQARL</sequence>
<gene>
    <name evidence="2" type="ORF">KUV26_16200</name>
</gene>
<dbReference type="SUPFAM" id="SSF56300">
    <property type="entry name" value="Metallo-dependent phosphatases"/>
    <property type="match status" value="1"/>
</dbReference>
<keyword evidence="3" id="KW-1185">Reference proteome</keyword>